<dbReference type="AlphaFoldDB" id="A0A6G1ZHX7"/>
<protein>
    <submittedName>
        <fullName evidence="1">DUF4221 domain-containing protein</fullName>
    </submittedName>
</protein>
<comment type="caution">
    <text evidence="1">The sequence shown here is derived from an EMBL/GenBank/DDBJ whole genome shotgun (WGS) entry which is preliminary data.</text>
</comment>
<name>A0A6G1ZHX7_9BACT</name>
<accession>A0A6G1ZHX7</accession>
<dbReference type="SUPFAM" id="SSF63829">
    <property type="entry name" value="Calcium-dependent phosphotriesterase"/>
    <property type="match status" value="1"/>
</dbReference>
<reference evidence="1" key="1">
    <citation type="journal article" date="2019" name="Nat. Med.">
        <title>A library of human gut bacterial isolates paired with longitudinal multiomics data enables mechanistic microbiome research.</title>
        <authorList>
            <person name="Poyet M."/>
            <person name="Groussin M."/>
            <person name="Gibbons S.M."/>
            <person name="Avila-Pacheco J."/>
            <person name="Jiang X."/>
            <person name="Kearney S.M."/>
            <person name="Perrotta A.R."/>
            <person name="Berdy B."/>
            <person name="Zhao S."/>
            <person name="Lieberman T.D."/>
            <person name="Swanson P.K."/>
            <person name="Smith M."/>
            <person name="Roesemann S."/>
            <person name="Alexander J.E."/>
            <person name="Rich S.A."/>
            <person name="Livny J."/>
            <person name="Vlamakis H."/>
            <person name="Clish C."/>
            <person name="Bullock K."/>
            <person name="Deik A."/>
            <person name="Scott J."/>
            <person name="Pierce K.A."/>
            <person name="Xavier R.J."/>
            <person name="Alm E.J."/>
        </authorList>
    </citation>
    <scope>NUCLEOTIDE SEQUENCE</scope>
    <source>
        <strain evidence="1">BIOML-A4</strain>
    </source>
</reference>
<proteinExistence type="predicted"/>
<dbReference type="PROSITE" id="PS51257">
    <property type="entry name" value="PROKAR_LIPOPROTEIN"/>
    <property type="match status" value="1"/>
</dbReference>
<dbReference type="InterPro" id="IPR025316">
    <property type="entry name" value="DUF4221"/>
</dbReference>
<dbReference type="RefSeq" id="WP_010801531.1">
    <property type="nucleotide sequence ID" value="NZ_CAJLDJ010000029.1"/>
</dbReference>
<organism evidence="1">
    <name type="scientific">Parabacteroides goldsteinii</name>
    <dbReference type="NCBI Taxonomy" id="328812"/>
    <lineage>
        <taxon>Bacteria</taxon>
        <taxon>Pseudomonadati</taxon>
        <taxon>Bacteroidota</taxon>
        <taxon>Bacteroidia</taxon>
        <taxon>Bacteroidales</taxon>
        <taxon>Tannerellaceae</taxon>
        <taxon>Parabacteroides</taxon>
    </lineage>
</organism>
<dbReference type="Pfam" id="PF13970">
    <property type="entry name" value="DUF4221"/>
    <property type="match status" value="1"/>
</dbReference>
<evidence type="ECO:0000313" key="1">
    <source>
        <dbReference type="EMBL" id="MRY13480.1"/>
    </source>
</evidence>
<gene>
    <name evidence="1" type="ORF">GKE01_18725</name>
</gene>
<dbReference type="EMBL" id="WKLP01000030">
    <property type="protein sequence ID" value="MRY13480.1"/>
    <property type="molecule type" value="Genomic_DNA"/>
</dbReference>
<sequence length="386" mass="45161">MKTLLYILSFIFFISCNQKNKKTDIFVYDLEATNEYLNIHLDDSTYIPLNNISYYQFDSSEYIAFVNKQTPQLIIYNISKGEIYKKIVYNTEGDNSIVGYINDFYIKNLNEIYLLSPYTTFLYKSDGNGNIINKIDFSKAQNGEPLTRVLNTLGRMELIDNKFYITQNLNRTYGSEIMEKSSISAIIDTTNNTIELTPLKYPKIISLEDLGTNAGFGYQYRRIFDGENFIYSFLYSDIIYKTSLDHKKVEKRQVKSKYIPEVKVNRLNNNDFNKILKAGCEEATYEDIIFDKYRNVYYRFACPQTEVDSKDSYLEITRYGKKLFTIVILDKDLNIIGEKLFPEFTYVPTAHLIRKDGLYISCSHFKNPNYSDDVLCFQKIKLISNL</sequence>